<sequence>MAKAVIRIGWGVNTGNTKIQRELIDRWVKNRFPQAVSWQDTSGSIRYSEAASDGSFFRLGVIFIDTGRNLIQVIGVPGLIRVILDYGEEVRYNWLTQSFI</sequence>
<protein>
    <submittedName>
        <fullName evidence="1">Uncharacterized protein</fullName>
    </submittedName>
</protein>
<gene>
    <name evidence="1" type="ORF">COT52_02630</name>
</gene>
<organism evidence="1 2">
    <name type="scientific">candidate division WWE3 bacterium CG08_land_8_20_14_0_20_43_13</name>
    <dbReference type="NCBI Taxonomy" id="1975087"/>
    <lineage>
        <taxon>Bacteria</taxon>
        <taxon>Katanobacteria</taxon>
    </lineage>
</organism>
<comment type="caution">
    <text evidence="1">The sequence shown here is derived from an EMBL/GenBank/DDBJ whole genome shotgun (WGS) entry which is preliminary data.</text>
</comment>
<dbReference type="Proteomes" id="UP000231414">
    <property type="component" value="Unassembled WGS sequence"/>
</dbReference>
<dbReference type="AlphaFoldDB" id="A0A2H0X6W0"/>
<name>A0A2H0X6W0_UNCKA</name>
<proteinExistence type="predicted"/>
<reference evidence="2" key="1">
    <citation type="submission" date="2017-09" db="EMBL/GenBank/DDBJ databases">
        <title>Depth-based differentiation of microbial function through sediment-hosted aquifers and enrichment of novel symbionts in the deep terrestrial subsurface.</title>
        <authorList>
            <person name="Probst A.J."/>
            <person name="Ladd B."/>
            <person name="Jarett J.K."/>
            <person name="Geller-Mcgrath D.E."/>
            <person name="Sieber C.M.K."/>
            <person name="Emerson J.B."/>
            <person name="Anantharaman K."/>
            <person name="Thomas B.C."/>
            <person name="Malmstrom R."/>
            <person name="Stieglmeier M."/>
            <person name="Klingl A."/>
            <person name="Woyke T."/>
            <person name="Ryan C.M."/>
            <person name="Banfield J.F."/>
        </authorList>
    </citation>
    <scope>NUCLEOTIDE SEQUENCE [LARGE SCALE GENOMIC DNA]</scope>
</reference>
<dbReference type="EMBL" id="PEYW01000038">
    <property type="protein sequence ID" value="PIS20654.1"/>
    <property type="molecule type" value="Genomic_DNA"/>
</dbReference>
<accession>A0A2H0X6W0</accession>
<evidence type="ECO:0000313" key="2">
    <source>
        <dbReference type="Proteomes" id="UP000231414"/>
    </source>
</evidence>
<evidence type="ECO:0000313" key="1">
    <source>
        <dbReference type="EMBL" id="PIS20654.1"/>
    </source>
</evidence>